<dbReference type="Gene3D" id="3.30.450.20">
    <property type="entry name" value="PAS domain"/>
    <property type="match status" value="2"/>
</dbReference>
<dbReference type="InterPro" id="IPR035965">
    <property type="entry name" value="PAS-like_dom_sf"/>
</dbReference>
<dbReference type="PROSITE" id="PS50112">
    <property type="entry name" value="PAS"/>
    <property type="match status" value="1"/>
</dbReference>
<accession>A0A939IT61</accession>
<dbReference type="GO" id="GO:0005886">
    <property type="term" value="C:plasma membrane"/>
    <property type="evidence" value="ECO:0007669"/>
    <property type="project" value="UniProtKB-SubCell"/>
</dbReference>
<feature type="transmembrane region" description="Helical" evidence="8">
    <location>
        <begin position="218"/>
        <end position="235"/>
    </location>
</feature>
<dbReference type="PROSITE" id="PS50887">
    <property type="entry name" value="GGDEF"/>
    <property type="match status" value="1"/>
</dbReference>
<evidence type="ECO:0000256" key="8">
    <source>
        <dbReference type="SAM" id="Phobius"/>
    </source>
</evidence>
<comment type="caution">
    <text evidence="12">The sequence shown here is derived from an EMBL/GenBank/DDBJ whole genome shotgun (WGS) entry which is preliminary data.</text>
</comment>
<evidence type="ECO:0000313" key="12">
    <source>
        <dbReference type="EMBL" id="MBN7827447.1"/>
    </source>
</evidence>
<dbReference type="FunFam" id="3.30.70.270:FF:000001">
    <property type="entry name" value="Diguanylate cyclase domain protein"/>
    <property type="match status" value="1"/>
</dbReference>
<dbReference type="SMART" id="SM00086">
    <property type="entry name" value="PAC"/>
    <property type="match status" value="2"/>
</dbReference>
<keyword evidence="6 8" id="KW-1133">Transmembrane helix</keyword>
<comment type="cofactor">
    <cofactor evidence="1">
        <name>Mg(2+)</name>
        <dbReference type="ChEBI" id="CHEBI:18420"/>
    </cofactor>
</comment>
<dbReference type="SMART" id="SM00091">
    <property type="entry name" value="PAS"/>
    <property type="match status" value="2"/>
</dbReference>
<evidence type="ECO:0000256" key="4">
    <source>
        <dbReference type="ARBA" id="ARBA00022475"/>
    </source>
</evidence>
<dbReference type="InterPro" id="IPR000014">
    <property type="entry name" value="PAS"/>
</dbReference>
<dbReference type="CDD" id="cd01949">
    <property type="entry name" value="GGDEF"/>
    <property type="match status" value="1"/>
</dbReference>
<feature type="domain" description="GGDEF" evidence="11">
    <location>
        <begin position="589"/>
        <end position="723"/>
    </location>
</feature>
<feature type="transmembrane region" description="Helical" evidence="8">
    <location>
        <begin position="275"/>
        <end position="293"/>
    </location>
</feature>
<evidence type="ECO:0000256" key="3">
    <source>
        <dbReference type="ARBA" id="ARBA00012528"/>
    </source>
</evidence>
<evidence type="ECO:0000256" key="1">
    <source>
        <dbReference type="ARBA" id="ARBA00001946"/>
    </source>
</evidence>
<evidence type="ECO:0000256" key="5">
    <source>
        <dbReference type="ARBA" id="ARBA00022692"/>
    </source>
</evidence>
<dbReference type="InterPro" id="IPR029787">
    <property type="entry name" value="Nucleotide_cyclase"/>
</dbReference>
<dbReference type="SMART" id="SM00267">
    <property type="entry name" value="GGDEF"/>
    <property type="match status" value="1"/>
</dbReference>
<dbReference type="EC" id="2.7.7.65" evidence="3"/>
<comment type="subcellular location">
    <subcellularLocation>
        <location evidence="2">Cell membrane</location>
        <topology evidence="2">Multi-pass membrane protein</topology>
    </subcellularLocation>
</comment>
<dbReference type="Pfam" id="PF08447">
    <property type="entry name" value="PAS_3"/>
    <property type="match status" value="2"/>
</dbReference>
<dbReference type="NCBIfam" id="TIGR00254">
    <property type="entry name" value="GGDEF"/>
    <property type="match status" value="1"/>
</dbReference>
<dbReference type="SUPFAM" id="SSF55785">
    <property type="entry name" value="PYP-like sensor domain (PAS domain)"/>
    <property type="match status" value="2"/>
</dbReference>
<dbReference type="Pfam" id="PF05231">
    <property type="entry name" value="MASE1"/>
    <property type="match status" value="1"/>
</dbReference>
<evidence type="ECO:0000256" key="6">
    <source>
        <dbReference type="ARBA" id="ARBA00022989"/>
    </source>
</evidence>
<organism evidence="12 13">
    <name type="scientific">Bowmanella dokdonensis</name>
    <dbReference type="NCBI Taxonomy" id="751969"/>
    <lineage>
        <taxon>Bacteria</taxon>
        <taxon>Pseudomonadati</taxon>
        <taxon>Pseudomonadota</taxon>
        <taxon>Gammaproteobacteria</taxon>
        <taxon>Alteromonadales</taxon>
        <taxon>Alteromonadaceae</taxon>
        <taxon>Bowmanella</taxon>
    </lineage>
</organism>
<keyword evidence="5 8" id="KW-0812">Transmembrane</keyword>
<feature type="domain" description="PAC" evidence="10">
    <location>
        <begin position="374"/>
        <end position="427"/>
    </location>
</feature>
<dbReference type="GO" id="GO:0043709">
    <property type="term" value="P:cell adhesion involved in single-species biofilm formation"/>
    <property type="evidence" value="ECO:0007669"/>
    <property type="project" value="TreeGrafter"/>
</dbReference>
<evidence type="ECO:0000259" key="10">
    <source>
        <dbReference type="PROSITE" id="PS50113"/>
    </source>
</evidence>
<feature type="transmembrane region" description="Helical" evidence="8">
    <location>
        <begin position="242"/>
        <end position="263"/>
    </location>
</feature>
<feature type="transmembrane region" description="Helical" evidence="8">
    <location>
        <begin position="44"/>
        <end position="61"/>
    </location>
</feature>
<gene>
    <name evidence="12" type="ORF">J0A66_19615</name>
</gene>
<dbReference type="InterPro" id="IPR043128">
    <property type="entry name" value="Rev_trsase/Diguanyl_cyclase"/>
</dbReference>
<dbReference type="RefSeq" id="WP_206575558.1">
    <property type="nucleotide sequence ID" value="NZ_JAFKCV010000018.1"/>
</dbReference>
<evidence type="ECO:0000313" key="13">
    <source>
        <dbReference type="Proteomes" id="UP000664654"/>
    </source>
</evidence>
<proteinExistence type="predicted"/>
<dbReference type="InterPro" id="IPR050469">
    <property type="entry name" value="Diguanylate_Cyclase"/>
</dbReference>
<dbReference type="Proteomes" id="UP000664654">
    <property type="component" value="Unassembled WGS sequence"/>
</dbReference>
<dbReference type="PANTHER" id="PTHR45138">
    <property type="entry name" value="REGULATORY COMPONENTS OF SENSORY TRANSDUCTION SYSTEM"/>
    <property type="match status" value="1"/>
</dbReference>
<dbReference type="InterPro" id="IPR013655">
    <property type="entry name" value="PAS_fold_3"/>
</dbReference>
<feature type="transmembrane region" description="Helical" evidence="8">
    <location>
        <begin position="20"/>
        <end position="38"/>
    </location>
</feature>
<evidence type="ECO:0000259" key="11">
    <source>
        <dbReference type="PROSITE" id="PS50887"/>
    </source>
</evidence>
<dbReference type="InterPro" id="IPR000700">
    <property type="entry name" value="PAS-assoc_C"/>
</dbReference>
<feature type="transmembrane region" description="Helical" evidence="8">
    <location>
        <begin position="124"/>
        <end position="150"/>
    </location>
</feature>
<evidence type="ECO:0000256" key="7">
    <source>
        <dbReference type="ARBA" id="ARBA00023136"/>
    </source>
</evidence>
<feature type="transmembrane region" description="Helical" evidence="8">
    <location>
        <begin position="162"/>
        <end position="183"/>
    </location>
</feature>
<protein>
    <recommendedName>
        <fullName evidence="3">diguanylate cyclase</fullName>
        <ecNumber evidence="3">2.7.7.65</ecNumber>
    </recommendedName>
</protein>
<feature type="transmembrane region" description="Helical" evidence="8">
    <location>
        <begin position="195"/>
        <end position="212"/>
    </location>
</feature>
<reference evidence="12" key="1">
    <citation type="submission" date="2021-03" db="EMBL/GenBank/DDBJ databases">
        <title>novel species isolated from a fishpond in China.</title>
        <authorList>
            <person name="Lu H."/>
            <person name="Cai Z."/>
        </authorList>
    </citation>
    <scope>NUCLEOTIDE SEQUENCE</scope>
    <source>
        <strain evidence="12">JCM 30855</strain>
    </source>
</reference>
<dbReference type="GO" id="GO:0052621">
    <property type="term" value="F:diguanylate cyclase activity"/>
    <property type="evidence" value="ECO:0007669"/>
    <property type="project" value="UniProtKB-EC"/>
</dbReference>
<name>A0A939IT61_9ALTE</name>
<dbReference type="InterPro" id="IPR007895">
    <property type="entry name" value="MASE1"/>
</dbReference>
<dbReference type="InterPro" id="IPR001610">
    <property type="entry name" value="PAC"/>
</dbReference>
<dbReference type="Pfam" id="PF00990">
    <property type="entry name" value="GGDEF"/>
    <property type="match status" value="1"/>
</dbReference>
<feature type="domain" description="PAS" evidence="9">
    <location>
        <begin position="446"/>
        <end position="504"/>
    </location>
</feature>
<dbReference type="CDD" id="cd00130">
    <property type="entry name" value="PAS"/>
    <property type="match status" value="2"/>
</dbReference>
<dbReference type="PROSITE" id="PS50113">
    <property type="entry name" value="PAC"/>
    <property type="match status" value="1"/>
</dbReference>
<dbReference type="PANTHER" id="PTHR45138:SF24">
    <property type="entry name" value="DIGUANYLATE CYCLASE DGCC-RELATED"/>
    <property type="match status" value="1"/>
</dbReference>
<dbReference type="EMBL" id="JAFKCV010000018">
    <property type="protein sequence ID" value="MBN7827447.1"/>
    <property type="molecule type" value="Genomic_DNA"/>
</dbReference>
<keyword evidence="13" id="KW-1185">Reference proteome</keyword>
<dbReference type="AlphaFoldDB" id="A0A939IT61"/>
<dbReference type="Gene3D" id="3.30.70.270">
    <property type="match status" value="1"/>
</dbReference>
<sequence>MYKTAVAAGDRSRIASLQFLLRFMLLASSYLAFGYLGIQLATLSYGISLIWPPIGIAIALLLRWDLRLWPAIIAGGIPLEMLASNRDWLFGLQISLSSAIPIYLCCSLLRQFSFDARLEHQKDLILFGLIAILGCPALLAFMGVALLTWHDVIMVTDFFTAWWNWLLGDITGVLIFGIALLTFDLNRLAILFKPGMLLVFGLMLLLGMELFVWQATPFVLALSLLPVLGLIWIAMRTNLAVTSWVVLLFSCVAGYGALNQAGIFAGLPDPPLGTWLYITSLGMASLIVAVTSMENRLEAEQMRYAIGATNLGTWDWRMDEDRIEVNDNWFRMLGQPPRSGEIRFVDFAELLHPQDRDPTQKAIGQYLKGQTDQYRLRLRMRHANGTWRDIQSTGAVTERDFRGSPLRMCGTHMDITEQLQTRLELDKTYNFLNRISEQIPGAIYQFRMDAQGHASFPFANGAIEKLLGVTVEKLRETAQPCFANIHPDDLPGFLESIEESRQNLSLWRAEFRVNSPRIGWREAYSRPQRLEDGSTLWHGYITDISERKDMEIRIQNLALTDELTGIENRRAFLNQLEQEWNRCKRHGGPPSFVIIADIDHFKRVNDSHGHDVGDKMLCHFTALIQQSIRRNDSFGRLGGEEFGILVTDSSLEDIQALAEKLRATVAASPLRIQDGLELSLTASFGIARLKEDSAAFDDALLRADRALYAAKHSGRNRVCMENSHGDPPSARA</sequence>
<dbReference type="GO" id="GO:1902201">
    <property type="term" value="P:negative regulation of bacterial-type flagellum-dependent cell motility"/>
    <property type="evidence" value="ECO:0007669"/>
    <property type="project" value="TreeGrafter"/>
</dbReference>
<evidence type="ECO:0000259" key="9">
    <source>
        <dbReference type="PROSITE" id="PS50112"/>
    </source>
</evidence>
<evidence type="ECO:0000256" key="2">
    <source>
        <dbReference type="ARBA" id="ARBA00004651"/>
    </source>
</evidence>
<dbReference type="SUPFAM" id="SSF55073">
    <property type="entry name" value="Nucleotide cyclase"/>
    <property type="match status" value="1"/>
</dbReference>
<keyword evidence="4" id="KW-1003">Cell membrane</keyword>
<dbReference type="InterPro" id="IPR000160">
    <property type="entry name" value="GGDEF_dom"/>
</dbReference>
<keyword evidence="7 8" id="KW-0472">Membrane</keyword>